<name>A0A1D2NJW4_ORCCI</name>
<dbReference type="PRINTS" id="PR02050">
    <property type="entry name" value="B14GALTRFASE"/>
</dbReference>
<evidence type="ECO:0000256" key="10">
    <source>
        <dbReference type="ARBA" id="ARBA00023180"/>
    </source>
</evidence>
<dbReference type="OrthoDB" id="415460at2759"/>
<keyword evidence="9" id="KW-0472">Membrane</keyword>
<reference evidence="15 16" key="1">
    <citation type="journal article" date="2016" name="Genome Biol. Evol.">
        <title>Gene Family Evolution Reflects Adaptation to Soil Environmental Stressors in the Genome of the Collembolan Orchesella cincta.</title>
        <authorList>
            <person name="Faddeeva-Vakhrusheva A."/>
            <person name="Derks M.F."/>
            <person name="Anvar S.Y."/>
            <person name="Agamennone V."/>
            <person name="Suring W."/>
            <person name="Smit S."/>
            <person name="van Straalen N.M."/>
            <person name="Roelofs D."/>
        </authorList>
    </citation>
    <scope>NUCLEOTIDE SEQUENCE [LARGE SCALE GENOMIC DNA]</scope>
    <source>
        <tissue evidence="15">Mixed pool</tissue>
    </source>
</reference>
<evidence type="ECO:0000259" key="13">
    <source>
        <dbReference type="Pfam" id="PF02709"/>
    </source>
</evidence>
<comment type="caution">
    <text evidence="15">The sequence shown here is derived from an EMBL/GenBank/DDBJ whole genome shotgun (WGS) entry which is preliminary data.</text>
</comment>
<feature type="domain" description="Galactosyltransferase N-terminal" evidence="14">
    <location>
        <begin position="70"/>
        <end position="117"/>
    </location>
</feature>
<keyword evidence="5 11" id="KW-0808">Transferase</keyword>
<feature type="domain" description="Galactosyltransferase C-terminal" evidence="13">
    <location>
        <begin position="281"/>
        <end position="356"/>
    </location>
</feature>
<dbReference type="GO" id="GO:0046872">
    <property type="term" value="F:metal ion binding"/>
    <property type="evidence" value="ECO:0007669"/>
    <property type="project" value="UniProtKB-UniRule"/>
</dbReference>
<dbReference type="GO" id="GO:0030166">
    <property type="term" value="P:proteoglycan biosynthetic process"/>
    <property type="evidence" value="ECO:0007669"/>
    <property type="project" value="TreeGrafter"/>
</dbReference>
<dbReference type="InterPro" id="IPR003859">
    <property type="entry name" value="Galactosyl_T"/>
</dbReference>
<evidence type="ECO:0000313" key="15">
    <source>
        <dbReference type="EMBL" id="ODN05527.1"/>
    </source>
</evidence>
<comment type="pathway">
    <text evidence="2 11">Protein modification; protein glycosylation.</text>
</comment>
<evidence type="ECO:0000256" key="8">
    <source>
        <dbReference type="ARBA" id="ARBA00022989"/>
    </source>
</evidence>
<organism evidence="15 16">
    <name type="scientific">Orchesella cincta</name>
    <name type="common">Springtail</name>
    <name type="synonym">Podura cincta</name>
    <dbReference type="NCBI Taxonomy" id="48709"/>
    <lineage>
        <taxon>Eukaryota</taxon>
        <taxon>Metazoa</taxon>
        <taxon>Ecdysozoa</taxon>
        <taxon>Arthropoda</taxon>
        <taxon>Hexapoda</taxon>
        <taxon>Collembola</taxon>
        <taxon>Entomobryomorpha</taxon>
        <taxon>Entomobryoidea</taxon>
        <taxon>Orchesellidae</taxon>
        <taxon>Orchesellinae</taxon>
        <taxon>Orchesella</taxon>
    </lineage>
</organism>
<protein>
    <recommendedName>
        <fullName evidence="11">Beta-1,4-N-acetylgalactosaminyltransferase</fullName>
        <ecNumber evidence="11">2.4.1.-</ecNumber>
    </recommendedName>
    <alternativeName>
        <fullName evidence="11">Beta-4-GalNAcT</fullName>
    </alternativeName>
</protein>
<dbReference type="GO" id="GO:0005975">
    <property type="term" value="P:carbohydrate metabolic process"/>
    <property type="evidence" value="ECO:0007669"/>
    <property type="project" value="InterPro"/>
</dbReference>
<proteinExistence type="inferred from homology"/>
<evidence type="ECO:0000256" key="1">
    <source>
        <dbReference type="ARBA" id="ARBA00004606"/>
    </source>
</evidence>
<dbReference type="PANTHER" id="PTHR19300:SF30">
    <property type="entry name" value="BETA-1,4-GALACTOSYLTRANSFERASE 7"/>
    <property type="match status" value="1"/>
</dbReference>
<evidence type="ECO:0000256" key="6">
    <source>
        <dbReference type="ARBA" id="ARBA00022692"/>
    </source>
</evidence>
<dbReference type="Proteomes" id="UP000094527">
    <property type="component" value="Unassembled WGS sequence"/>
</dbReference>
<keyword evidence="11" id="KW-0479">Metal-binding</keyword>
<evidence type="ECO:0000259" key="14">
    <source>
        <dbReference type="Pfam" id="PF13733"/>
    </source>
</evidence>
<dbReference type="InterPro" id="IPR029044">
    <property type="entry name" value="Nucleotide-diphossugar_trans"/>
</dbReference>
<evidence type="ECO:0000256" key="4">
    <source>
        <dbReference type="ARBA" id="ARBA00022676"/>
    </source>
</evidence>
<dbReference type="GO" id="GO:0005794">
    <property type="term" value="C:Golgi apparatus"/>
    <property type="evidence" value="ECO:0007669"/>
    <property type="project" value="TreeGrafter"/>
</dbReference>
<accession>A0A1D2NJW4</accession>
<dbReference type="Pfam" id="PF13733">
    <property type="entry name" value="Glyco_transf_7N"/>
    <property type="match status" value="1"/>
</dbReference>
<evidence type="ECO:0000256" key="7">
    <source>
        <dbReference type="ARBA" id="ARBA00022968"/>
    </source>
</evidence>
<keyword evidence="6" id="KW-0812">Transmembrane</keyword>
<keyword evidence="16" id="KW-1185">Reference proteome</keyword>
<sequence length="466" mass="52418">MAWRLIWRLRKLLALAVLACFLIAIYLGSSSMPKSYKNSDGRGKFFATNLPFKQLQSLPSSENADPIDETHHLGVIVPYRDRFEELLTFVPYIHRYLQHKKISHEIIVVNQVNHPAFISFSIQKGTGISSDPMLNKPSKSNRGSVTVSKNGDGKLGKRMLLLSSHFFTFSKFSLNLLSNGNAASANKKSPIDGNEGNFGKSNNEGCFEGPGLASPFRVLLMVDGYRFNRASLINAGFLYATSEERQQGGWKPCDYIAMHDVDLLPLNYGLPYQFPGDGSVMHVAAPGLHPKYNYPTFIGGILLVPVADFLKVNGMSNVYWGWGMEDDEFYVRLKYASIEVKRPDDMKTDNSNTFRHTHSPKVRPRDTAKCYDQFNKTKRRDRLTGLNNLNYTLLSTTHMTIDEAPLVLLNVRLQCDITISPWCDCSHNPSSSAGGKTRKKGSNNQNKKSSKDSYIRTLRKAVRENK</sequence>
<evidence type="ECO:0000256" key="5">
    <source>
        <dbReference type="ARBA" id="ARBA00022679"/>
    </source>
</evidence>
<dbReference type="AlphaFoldDB" id="A0A1D2NJW4"/>
<dbReference type="Gene3D" id="3.90.550.10">
    <property type="entry name" value="Spore Coat Polysaccharide Biosynthesis Protein SpsA, Chain A"/>
    <property type="match status" value="2"/>
</dbReference>
<gene>
    <name evidence="15" type="ORF">Ocin01_01109</name>
</gene>
<dbReference type="EMBL" id="LJIJ01000021">
    <property type="protein sequence ID" value="ODN05527.1"/>
    <property type="molecule type" value="Genomic_DNA"/>
</dbReference>
<evidence type="ECO:0000256" key="11">
    <source>
        <dbReference type="RuleBase" id="RU368121"/>
    </source>
</evidence>
<feature type="region of interest" description="Disordered" evidence="12">
    <location>
        <begin position="428"/>
        <end position="466"/>
    </location>
</feature>
<comment type="function">
    <text evidence="11">Catalyzes the transfer of galactose onto proteins or lipids.</text>
</comment>
<dbReference type="InterPro" id="IPR027995">
    <property type="entry name" value="Galactosyl_T_N"/>
</dbReference>
<keyword evidence="10 11" id="KW-0325">Glycoprotein</keyword>
<evidence type="ECO:0000256" key="9">
    <source>
        <dbReference type="ARBA" id="ARBA00023136"/>
    </source>
</evidence>
<keyword evidence="11" id="KW-0464">Manganese</keyword>
<keyword evidence="4 11" id="KW-0328">Glycosyltransferase</keyword>
<dbReference type="PANTHER" id="PTHR19300">
    <property type="entry name" value="BETA-1,4-GALACTOSYLTRANSFERASE"/>
    <property type="match status" value="1"/>
</dbReference>
<dbReference type="GO" id="GO:0016020">
    <property type="term" value="C:membrane"/>
    <property type="evidence" value="ECO:0007669"/>
    <property type="project" value="UniProtKB-SubCell"/>
</dbReference>
<keyword evidence="7 11" id="KW-0735">Signal-anchor</keyword>
<dbReference type="EC" id="2.4.1.-" evidence="11"/>
<evidence type="ECO:0000313" key="16">
    <source>
        <dbReference type="Proteomes" id="UP000094527"/>
    </source>
</evidence>
<dbReference type="UniPathway" id="UPA00378"/>
<evidence type="ECO:0000256" key="12">
    <source>
        <dbReference type="SAM" id="MobiDB-lite"/>
    </source>
</evidence>
<comment type="similarity">
    <text evidence="3 11">Belongs to the glycosyltransferase 7 family.</text>
</comment>
<dbReference type="Pfam" id="PF02709">
    <property type="entry name" value="Glyco_transf_7C"/>
    <property type="match status" value="1"/>
</dbReference>
<dbReference type="InterPro" id="IPR027791">
    <property type="entry name" value="Galactosyl_T_C"/>
</dbReference>
<dbReference type="GO" id="GO:0046525">
    <property type="term" value="F:xylosylprotein 4-beta-galactosyltransferase activity"/>
    <property type="evidence" value="ECO:0007669"/>
    <property type="project" value="TreeGrafter"/>
</dbReference>
<evidence type="ECO:0000256" key="3">
    <source>
        <dbReference type="ARBA" id="ARBA00005735"/>
    </source>
</evidence>
<keyword evidence="8" id="KW-1133">Transmembrane helix</keyword>
<comment type="cofactor">
    <cofactor evidence="11">
        <name>Mn(2+)</name>
        <dbReference type="ChEBI" id="CHEBI:29035"/>
    </cofactor>
</comment>
<comment type="subcellular location">
    <subcellularLocation>
        <location evidence="1 11">Membrane</location>
        <topology evidence="1 11">Single-pass type II membrane protein</topology>
    </subcellularLocation>
</comment>
<dbReference type="SUPFAM" id="SSF53448">
    <property type="entry name" value="Nucleotide-diphospho-sugar transferases"/>
    <property type="match status" value="1"/>
</dbReference>
<dbReference type="STRING" id="48709.A0A1D2NJW4"/>
<evidence type="ECO:0000256" key="2">
    <source>
        <dbReference type="ARBA" id="ARBA00004922"/>
    </source>
</evidence>